<dbReference type="AlphaFoldDB" id="A0A6G0VKA5"/>
<dbReference type="Proteomes" id="UP000478052">
    <property type="component" value="Unassembled WGS sequence"/>
</dbReference>
<keyword evidence="3" id="KW-1185">Reference proteome</keyword>
<sequence>MDLITSYGVPKYFCSDRGTHFKNKEINYACKKLGISQIFFSAYHPQTQGMTELMNKIICNSLSYYVNENQKDWSLYYKIIIFVYNTSPSSRLKVSPFYLLHGLSQPIDNKLTTEDELFDFSKALKQLQKI</sequence>
<dbReference type="InterPro" id="IPR036397">
    <property type="entry name" value="RNaseH_sf"/>
</dbReference>
<dbReference type="OrthoDB" id="6618089at2759"/>
<name>A0A6G0VKA5_APHCR</name>
<dbReference type="SUPFAM" id="SSF53098">
    <property type="entry name" value="Ribonuclease H-like"/>
    <property type="match status" value="1"/>
</dbReference>
<dbReference type="GO" id="GO:0015074">
    <property type="term" value="P:DNA integration"/>
    <property type="evidence" value="ECO:0007669"/>
    <property type="project" value="InterPro"/>
</dbReference>
<comment type="caution">
    <text evidence="2">The sequence shown here is derived from an EMBL/GenBank/DDBJ whole genome shotgun (WGS) entry which is preliminary data.</text>
</comment>
<dbReference type="InterPro" id="IPR001584">
    <property type="entry name" value="Integrase_cat-core"/>
</dbReference>
<dbReference type="Gene3D" id="3.30.420.10">
    <property type="entry name" value="Ribonuclease H-like superfamily/Ribonuclease H"/>
    <property type="match status" value="1"/>
</dbReference>
<protein>
    <submittedName>
        <fullName evidence="2">Transposon Ty3-I Gag-Pol polyprotein</fullName>
    </submittedName>
</protein>
<dbReference type="PANTHER" id="PTHR37984:SF5">
    <property type="entry name" value="PROTEIN NYNRIN-LIKE"/>
    <property type="match status" value="1"/>
</dbReference>
<evidence type="ECO:0000313" key="3">
    <source>
        <dbReference type="Proteomes" id="UP000478052"/>
    </source>
</evidence>
<evidence type="ECO:0000313" key="2">
    <source>
        <dbReference type="EMBL" id="KAF0693463.1"/>
    </source>
</evidence>
<reference evidence="2 3" key="1">
    <citation type="submission" date="2019-08" db="EMBL/GenBank/DDBJ databases">
        <title>Whole genome of Aphis craccivora.</title>
        <authorList>
            <person name="Voronova N.V."/>
            <person name="Shulinski R.S."/>
            <person name="Bandarenka Y.V."/>
            <person name="Zhorov D.G."/>
            <person name="Warner D."/>
        </authorList>
    </citation>
    <scope>NUCLEOTIDE SEQUENCE [LARGE SCALE GENOMIC DNA]</scope>
    <source>
        <strain evidence="2">180601</strain>
        <tissue evidence="2">Whole Body</tissue>
    </source>
</reference>
<dbReference type="InterPro" id="IPR012337">
    <property type="entry name" value="RNaseH-like_sf"/>
</dbReference>
<gene>
    <name evidence="2" type="ORF">FWK35_00031407</name>
</gene>
<feature type="domain" description="Integrase catalytic" evidence="1">
    <location>
        <begin position="1"/>
        <end position="104"/>
    </location>
</feature>
<dbReference type="PANTHER" id="PTHR37984">
    <property type="entry name" value="PROTEIN CBG26694"/>
    <property type="match status" value="1"/>
</dbReference>
<dbReference type="InterPro" id="IPR050951">
    <property type="entry name" value="Retrovirus_Pol_polyprotein"/>
</dbReference>
<evidence type="ECO:0000259" key="1">
    <source>
        <dbReference type="PROSITE" id="PS50994"/>
    </source>
</evidence>
<dbReference type="EMBL" id="VUJU01015504">
    <property type="protein sequence ID" value="KAF0693463.1"/>
    <property type="molecule type" value="Genomic_DNA"/>
</dbReference>
<organism evidence="2 3">
    <name type="scientific">Aphis craccivora</name>
    <name type="common">Cowpea aphid</name>
    <dbReference type="NCBI Taxonomy" id="307492"/>
    <lineage>
        <taxon>Eukaryota</taxon>
        <taxon>Metazoa</taxon>
        <taxon>Ecdysozoa</taxon>
        <taxon>Arthropoda</taxon>
        <taxon>Hexapoda</taxon>
        <taxon>Insecta</taxon>
        <taxon>Pterygota</taxon>
        <taxon>Neoptera</taxon>
        <taxon>Paraneoptera</taxon>
        <taxon>Hemiptera</taxon>
        <taxon>Sternorrhyncha</taxon>
        <taxon>Aphidomorpha</taxon>
        <taxon>Aphidoidea</taxon>
        <taxon>Aphididae</taxon>
        <taxon>Aphidini</taxon>
        <taxon>Aphis</taxon>
        <taxon>Aphis</taxon>
    </lineage>
</organism>
<dbReference type="PROSITE" id="PS50994">
    <property type="entry name" value="INTEGRASE"/>
    <property type="match status" value="1"/>
</dbReference>
<accession>A0A6G0VKA5</accession>
<dbReference type="GO" id="GO:0003676">
    <property type="term" value="F:nucleic acid binding"/>
    <property type="evidence" value="ECO:0007669"/>
    <property type="project" value="InterPro"/>
</dbReference>
<proteinExistence type="predicted"/>